<dbReference type="InterPro" id="IPR004358">
    <property type="entry name" value="Sig_transdc_His_kin-like_C"/>
</dbReference>
<dbReference type="SMART" id="SM00387">
    <property type="entry name" value="HATPase_c"/>
    <property type="match status" value="1"/>
</dbReference>
<dbReference type="PANTHER" id="PTHR45436">
    <property type="entry name" value="SENSOR HISTIDINE KINASE YKOH"/>
    <property type="match status" value="1"/>
</dbReference>
<keyword evidence="9" id="KW-0902">Two-component regulatory system</keyword>
<feature type="transmembrane region" description="Helical" evidence="11">
    <location>
        <begin position="12"/>
        <end position="34"/>
    </location>
</feature>
<dbReference type="Proteomes" id="UP000199071">
    <property type="component" value="Unassembled WGS sequence"/>
</dbReference>
<dbReference type="InterPro" id="IPR036890">
    <property type="entry name" value="HATPase_C_sf"/>
</dbReference>
<keyword evidence="4" id="KW-0597">Phosphoprotein</keyword>
<dbReference type="InterPro" id="IPR003660">
    <property type="entry name" value="HAMP_dom"/>
</dbReference>
<evidence type="ECO:0000256" key="5">
    <source>
        <dbReference type="ARBA" id="ARBA00022679"/>
    </source>
</evidence>
<dbReference type="Gene3D" id="1.10.287.130">
    <property type="match status" value="1"/>
</dbReference>
<dbReference type="RefSeq" id="WP_090876689.1">
    <property type="nucleotide sequence ID" value="NZ_FMXQ01000004.1"/>
</dbReference>
<dbReference type="InterPro" id="IPR005467">
    <property type="entry name" value="His_kinase_dom"/>
</dbReference>
<reference evidence="14 15" key="1">
    <citation type="submission" date="2016-10" db="EMBL/GenBank/DDBJ databases">
        <authorList>
            <person name="de Groot N.N."/>
        </authorList>
    </citation>
    <scope>NUCLEOTIDE SEQUENCE [LARGE SCALE GENOMIC DNA]</scope>
    <source>
        <strain evidence="14 15">ATCC 35022</strain>
    </source>
</reference>
<evidence type="ECO:0000259" key="13">
    <source>
        <dbReference type="PROSITE" id="PS50885"/>
    </source>
</evidence>
<dbReference type="InterPro" id="IPR003594">
    <property type="entry name" value="HATPase_dom"/>
</dbReference>
<dbReference type="GO" id="GO:0000155">
    <property type="term" value="F:phosphorelay sensor kinase activity"/>
    <property type="evidence" value="ECO:0007669"/>
    <property type="project" value="InterPro"/>
</dbReference>
<dbReference type="Gene3D" id="3.30.565.10">
    <property type="entry name" value="Histidine kinase-like ATPase, C-terminal domain"/>
    <property type="match status" value="1"/>
</dbReference>
<dbReference type="SMART" id="SM00388">
    <property type="entry name" value="HisKA"/>
    <property type="match status" value="1"/>
</dbReference>
<keyword evidence="7 14" id="KW-0418">Kinase</keyword>
<dbReference type="Pfam" id="PF00512">
    <property type="entry name" value="HisKA"/>
    <property type="match status" value="1"/>
</dbReference>
<dbReference type="EC" id="2.7.13.3" evidence="3"/>
<dbReference type="OrthoDB" id="9815202at2"/>
<evidence type="ECO:0000256" key="9">
    <source>
        <dbReference type="ARBA" id="ARBA00023012"/>
    </source>
</evidence>
<evidence type="ECO:0000256" key="2">
    <source>
        <dbReference type="ARBA" id="ARBA00004370"/>
    </source>
</evidence>
<evidence type="ECO:0000256" key="8">
    <source>
        <dbReference type="ARBA" id="ARBA00022989"/>
    </source>
</evidence>
<evidence type="ECO:0000256" key="10">
    <source>
        <dbReference type="ARBA" id="ARBA00023136"/>
    </source>
</evidence>
<dbReference type="SUPFAM" id="SSF55874">
    <property type="entry name" value="ATPase domain of HSP90 chaperone/DNA topoisomerase II/histidine kinase"/>
    <property type="match status" value="1"/>
</dbReference>
<dbReference type="AlphaFoldDB" id="A0A1G6CFZ5"/>
<keyword evidence="15" id="KW-1185">Reference proteome</keyword>
<evidence type="ECO:0000256" key="6">
    <source>
        <dbReference type="ARBA" id="ARBA00022692"/>
    </source>
</evidence>
<gene>
    <name evidence="14" type="ORF">SAMN02982931_02443</name>
</gene>
<proteinExistence type="predicted"/>
<dbReference type="PRINTS" id="PR00344">
    <property type="entry name" value="BCTRLSENSOR"/>
</dbReference>
<dbReference type="Pfam" id="PF02518">
    <property type="entry name" value="HATPase_c"/>
    <property type="match status" value="1"/>
</dbReference>
<keyword evidence="8 11" id="KW-1133">Transmembrane helix</keyword>
<dbReference type="PROSITE" id="PS50885">
    <property type="entry name" value="HAMP"/>
    <property type="match status" value="1"/>
</dbReference>
<evidence type="ECO:0000256" key="11">
    <source>
        <dbReference type="SAM" id="Phobius"/>
    </source>
</evidence>
<feature type="transmembrane region" description="Helical" evidence="11">
    <location>
        <begin position="163"/>
        <end position="182"/>
    </location>
</feature>
<evidence type="ECO:0000256" key="4">
    <source>
        <dbReference type="ARBA" id="ARBA00022553"/>
    </source>
</evidence>
<keyword evidence="10 11" id="KW-0472">Membrane</keyword>
<evidence type="ECO:0000256" key="3">
    <source>
        <dbReference type="ARBA" id="ARBA00012438"/>
    </source>
</evidence>
<sequence length="463" mass="49913">MTALGKVVRTTAFKLSAIYIAVFSIFAVSFVLYISYSANVLLNDQIRATIAAEIRGLAEQGRTGGIAAIFQTIEERSHQPGASLYLITDVNGRILTGNISQVPADIFERSGIGPITVTYERNIGEGSRHVAMVQVLRLPGGFWMLVGRDIGEHEQFREIIGRALAWAAALMIGLAVLSWFFVSRRVLKRIDSVSDTSRRIVAGDLSGRLEVTGTGDEFDRLAESLNAMLARIEHLLYGLKDVSDNIAHDLKTPLTRLRSRVEGVLAGPADIDTYRDALESTIEESDHLIKTFNALLMIARTEAGSADGAMSEVEAGAIVRDVAELYEPVAEEEGGDLTVSVSEPVTLKASRELLGQALANLIDNALKYAKGDAGRPLKIVVSSAREGSDLVLRVADNGVGVPEADRERVLQRFVRLEASRSQSGSGLGLSLVAAVARLHHGTIELGDNHPGLVVTIRLPIETA</sequence>
<keyword evidence="5" id="KW-0808">Transferase</keyword>
<name>A0A1G6CFZ5_9HYPH</name>
<dbReference type="CDD" id="cd06225">
    <property type="entry name" value="HAMP"/>
    <property type="match status" value="1"/>
</dbReference>
<dbReference type="PANTHER" id="PTHR45436:SF8">
    <property type="entry name" value="HISTIDINE KINASE"/>
    <property type="match status" value="1"/>
</dbReference>
<dbReference type="InterPro" id="IPR003661">
    <property type="entry name" value="HisK_dim/P_dom"/>
</dbReference>
<dbReference type="EMBL" id="FMXQ01000004">
    <property type="protein sequence ID" value="SDB31745.1"/>
    <property type="molecule type" value="Genomic_DNA"/>
</dbReference>
<dbReference type="SMART" id="SM00304">
    <property type="entry name" value="HAMP"/>
    <property type="match status" value="1"/>
</dbReference>
<evidence type="ECO:0000256" key="1">
    <source>
        <dbReference type="ARBA" id="ARBA00000085"/>
    </source>
</evidence>
<evidence type="ECO:0000256" key="7">
    <source>
        <dbReference type="ARBA" id="ARBA00022777"/>
    </source>
</evidence>
<dbReference type="InterPro" id="IPR050428">
    <property type="entry name" value="TCS_sensor_his_kinase"/>
</dbReference>
<comment type="subcellular location">
    <subcellularLocation>
        <location evidence="2">Membrane</location>
    </subcellularLocation>
</comment>
<evidence type="ECO:0000313" key="15">
    <source>
        <dbReference type="Proteomes" id="UP000199071"/>
    </source>
</evidence>
<dbReference type="PROSITE" id="PS50109">
    <property type="entry name" value="HIS_KIN"/>
    <property type="match status" value="1"/>
</dbReference>
<feature type="domain" description="HAMP" evidence="13">
    <location>
        <begin position="184"/>
        <end position="237"/>
    </location>
</feature>
<keyword evidence="6 11" id="KW-0812">Transmembrane</keyword>
<accession>A0A1G6CFZ5</accession>
<dbReference type="Gene3D" id="6.10.340.10">
    <property type="match status" value="1"/>
</dbReference>
<evidence type="ECO:0000313" key="14">
    <source>
        <dbReference type="EMBL" id="SDB31745.1"/>
    </source>
</evidence>
<dbReference type="CDD" id="cd00082">
    <property type="entry name" value="HisKA"/>
    <property type="match status" value="1"/>
</dbReference>
<dbReference type="SUPFAM" id="SSF158472">
    <property type="entry name" value="HAMP domain-like"/>
    <property type="match status" value="1"/>
</dbReference>
<dbReference type="GO" id="GO:0005886">
    <property type="term" value="C:plasma membrane"/>
    <property type="evidence" value="ECO:0007669"/>
    <property type="project" value="TreeGrafter"/>
</dbReference>
<dbReference type="Pfam" id="PF00672">
    <property type="entry name" value="HAMP"/>
    <property type="match status" value="1"/>
</dbReference>
<protein>
    <recommendedName>
        <fullName evidence="3">histidine kinase</fullName>
        <ecNumber evidence="3">2.7.13.3</ecNumber>
    </recommendedName>
</protein>
<dbReference type="STRING" id="665467.SAMN02982931_02443"/>
<comment type="catalytic activity">
    <reaction evidence="1">
        <text>ATP + protein L-histidine = ADP + protein N-phospho-L-histidine.</text>
        <dbReference type="EC" id="2.7.13.3"/>
    </reaction>
</comment>
<feature type="domain" description="Histidine kinase" evidence="12">
    <location>
        <begin position="245"/>
        <end position="462"/>
    </location>
</feature>
<dbReference type="InterPro" id="IPR036097">
    <property type="entry name" value="HisK_dim/P_sf"/>
</dbReference>
<dbReference type="SUPFAM" id="SSF47384">
    <property type="entry name" value="Homodimeric domain of signal transducing histidine kinase"/>
    <property type="match status" value="1"/>
</dbReference>
<evidence type="ECO:0000259" key="12">
    <source>
        <dbReference type="PROSITE" id="PS50109"/>
    </source>
</evidence>
<organism evidence="14 15">
    <name type="scientific">Bauldia litoralis</name>
    <dbReference type="NCBI Taxonomy" id="665467"/>
    <lineage>
        <taxon>Bacteria</taxon>
        <taxon>Pseudomonadati</taxon>
        <taxon>Pseudomonadota</taxon>
        <taxon>Alphaproteobacteria</taxon>
        <taxon>Hyphomicrobiales</taxon>
        <taxon>Kaistiaceae</taxon>
        <taxon>Bauldia</taxon>
    </lineage>
</organism>